<keyword evidence="5 7" id="KW-0539">Nucleus</keyword>
<dbReference type="SUPFAM" id="SSF47353">
    <property type="entry name" value="Retrovirus capsid dimerization domain-like"/>
    <property type="match status" value="1"/>
</dbReference>
<reference evidence="11 12" key="1">
    <citation type="submission" date="2016-06" db="EMBL/GenBank/DDBJ databases">
        <title>The Draft Genome Sequence and Annotation of the Desert Woodrat Neotoma lepida.</title>
        <authorList>
            <person name="Campbell M."/>
            <person name="Oakeson K.F."/>
            <person name="Yandell M."/>
            <person name="Halpert J.R."/>
            <person name="Dearing D."/>
        </authorList>
    </citation>
    <scope>NUCLEOTIDE SEQUENCE [LARGE SCALE GENOMIC DNA]</scope>
    <source>
        <strain evidence="11">417</strain>
        <tissue evidence="11">Liver</tissue>
    </source>
</reference>
<dbReference type="PANTHER" id="PTHR45935">
    <property type="entry name" value="PROTEIN ZBED8-RELATED"/>
    <property type="match status" value="1"/>
</dbReference>
<proteinExistence type="predicted"/>
<keyword evidence="12" id="KW-1185">Reference proteome</keyword>
<protein>
    <recommendedName>
        <fullName evidence="13">C2H2-type domain-containing protein</fullName>
    </recommendedName>
</protein>
<evidence type="ECO:0000256" key="6">
    <source>
        <dbReference type="PROSITE-ProRule" id="PRU00042"/>
    </source>
</evidence>
<dbReference type="Proteomes" id="UP000092124">
    <property type="component" value="Unassembled WGS sequence"/>
</dbReference>
<feature type="domain" description="SCAN box" evidence="10">
    <location>
        <begin position="24"/>
        <end position="105"/>
    </location>
</feature>
<evidence type="ECO:0008006" key="13">
    <source>
        <dbReference type="Google" id="ProtNLM"/>
    </source>
</evidence>
<comment type="subcellular location">
    <subcellularLocation>
        <location evidence="7">Nucleus</location>
    </subcellularLocation>
</comment>
<feature type="region of interest" description="Disordered" evidence="8">
    <location>
        <begin position="1"/>
        <end position="20"/>
    </location>
</feature>
<dbReference type="Gene3D" id="1.10.4020.10">
    <property type="entry name" value="DNA breaking-rejoining enzymes"/>
    <property type="match status" value="1"/>
</dbReference>
<evidence type="ECO:0000256" key="8">
    <source>
        <dbReference type="SAM" id="MobiDB-lite"/>
    </source>
</evidence>
<feature type="domain" description="C2H2-type" evidence="9">
    <location>
        <begin position="354"/>
        <end position="382"/>
    </location>
</feature>
<sequence>MQAPSLCHQDPQPQEHDTPWEVSHQRFTQFRYEEAPGPREAFCQLWELCSQWLRPQTRSVEQILAVFVLEKFLQILPADTESGRSTLSLETRERLFTLVENLPKDNREAENQINIRDMLLEELGPMGTLLTPSNMHMRPPALQLMEPAQELHEMLLAEPQEMDVDEEEEYKFGPFLDIEFHLAKEYKDLEPPGEEPPEQLLADITEPEENQNLQEMLGTSNEVQEPLSSGAHTQAPPDEKPLFREQLGLCSAHRQQCNIHLEIGTGKVAQEGLRDGPGPSCGSDYYGHQFVSQEEDIHEHAMSSNSFTEAATASEPEADYFDQERRQCRLCKREFMYSLGLTERVRTQVVSTSHQCSFCGKTFRGQSHVTTHQQYLYTVAKFRGSKSA</sequence>
<dbReference type="Pfam" id="PF02023">
    <property type="entry name" value="SCAN"/>
    <property type="match status" value="1"/>
</dbReference>
<feature type="non-terminal residue" evidence="11">
    <location>
        <position position="388"/>
    </location>
</feature>
<evidence type="ECO:0000259" key="9">
    <source>
        <dbReference type="PROSITE" id="PS50157"/>
    </source>
</evidence>
<evidence type="ECO:0000259" key="10">
    <source>
        <dbReference type="PROSITE" id="PS50804"/>
    </source>
</evidence>
<keyword evidence="3 6" id="KW-0863">Zinc-finger</keyword>
<dbReference type="InterPro" id="IPR050916">
    <property type="entry name" value="SCAN-C2H2_zinc_finger"/>
</dbReference>
<name>A0A1A6H958_NEOLE</name>
<keyword evidence="1" id="KW-0479">Metal-binding</keyword>
<dbReference type="GO" id="GO:0008270">
    <property type="term" value="F:zinc ion binding"/>
    <property type="evidence" value="ECO:0007669"/>
    <property type="project" value="UniProtKB-KW"/>
</dbReference>
<accession>A0A1A6H958</accession>
<dbReference type="PROSITE" id="PS50804">
    <property type="entry name" value="SCAN_BOX"/>
    <property type="match status" value="1"/>
</dbReference>
<organism evidence="11 12">
    <name type="scientific">Neotoma lepida</name>
    <name type="common">Desert woodrat</name>
    <dbReference type="NCBI Taxonomy" id="56216"/>
    <lineage>
        <taxon>Eukaryota</taxon>
        <taxon>Metazoa</taxon>
        <taxon>Chordata</taxon>
        <taxon>Craniata</taxon>
        <taxon>Vertebrata</taxon>
        <taxon>Euteleostomi</taxon>
        <taxon>Mammalia</taxon>
        <taxon>Eutheria</taxon>
        <taxon>Euarchontoglires</taxon>
        <taxon>Glires</taxon>
        <taxon>Rodentia</taxon>
        <taxon>Myomorpha</taxon>
        <taxon>Muroidea</taxon>
        <taxon>Cricetidae</taxon>
        <taxon>Neotominae</taxon>
        <taxon>Neotoma</taxon>
    </lineage>
</organism>
<dbReference type="GO" id="GO:0005634">
    <property type="term" value="C:nucleus"/>
    <property type="evidence" value="ECO:0007669"/>
    <property type="project" value="UniProtKB-SubCell"/>
</dbReference>
<evidence type="ECO:0000256" key="2">
    <source>
        <dbReference type="ARBA" id="ARBA00022737"/>
    </source>
</evidence>
<comment type="caution">
    <text evidence="11">The sequence shown here is derived from an EMBL/GenBank/DDBJ whole genome shotgun (WGS) entry which is preliminary data.</text>
</comment>
<dbReference type="InterPro" id="IPR038269">
    <property type="entry name" value="SCAN_sf"/>
</dbReference>
<evidence type="ECO:0000313" key="11">
    <source>
        <dbReference type="EMBL" id="OBS74400.1"/>
    </source>
</evidence>
<dbReference type="InterPro" id="IPR003309">
    <property type="entry name" value="SCAN_dom"/>
</dbReference>
<evidence type="ECO:0000313" key="12">
    <source>
        <dbReference type="Proteomes" id="UP000092124"/>
    </source>
</evidence>
<keyword evidence="4" id="KW-0862">Zinc</keyword>
<dbReference type="Gene3D" id="3.30.160.60">
    <property type="entry name" value="Classic Zinc Finger"/>
    <property type="match status" value="1"/>
</dbReference>
<dbReference type="InterPro" id="IPR036236">
    <property type="entry name" value="Znf_C2H2_sf"/>
</dbReference>
<dbReference type="SUPFAM" id="SSF57667">
    <property type="entry name" value="beta-beta-alpha zinc fingers"/>
    <property type="match status" value="1"/>
</dbReference>
<dbReference type="SMART" id="SM00431">
    <property type="entry name" value="SCAN"/>
    <property type="match status" value="1"/>
</dbReference>
<dbReference type="PROSITE" id="PS50157">
    <property type="entry name" value="ZINC_FINGER_C2H2_2"/>
    <property type="match status" value="1"/>
</dbReference>
<evidence type="ECO:0000256" key="5">
    <source>
        <dbReference type="ARBA" id="ARBA00023242"/>
    </source>
</evidence>
<evidence type="ECO:0000256" key="3">
    <source>
        <dbReference type="ARBA" id="ARBA00022771"/>
    </source>
</evidence>
<dbReference type="AlphaFoldDB" id="A0A1A6H958"/>
<keyword evidence="2" id="KW-0677">Repeat</keyword>
<evidence type="ECO:0000256" key="1">
    <source>
        <dbReference type="ARBA" id="ARBA00022723"/>
    </source>
</evidence>
<evidence type="ECO:0000256" key="4">
    <source>
        <dbReference type="ARBA" id="ARBA00022833"/>
    </source>
</evidence>
<gene>
    <name evidence="11" type="ORF">A6R68_15074</name>
</gene>
<dbReference type="PANTHER" id="PTHR45935:SF25">
    <property type="entry name" value="SCAN BOX DOMAIN-CONTAINING PROTEIN"/>
    <property type="match status" value="1"/>
</dbReference>
<dbReference type="EMBL" id="LZPO01044434">
    <property type="protein sequence ID" value="OBS74400.1"/>
    <property type="molecule type" value="Genomic_DNA"/>
</dbReference>
<dbReference type="OrthoDB" id="6077919at2759"/>
<dbReference type="STRING" id="56216.A0A1A6H958"/>
<evidence type="ECO:0000256" key="7">
    <source>
        <dbReference type="PROSITE-ProRule" id="PRU00187"/>
    </source>
</evidence>
<dbReference type="InterPro" id="IPR013087">
    <property type="entry name" value="Znf_C2H2_type"/>
</dbReference>